<evidence type="ECO:0000313" key="2">
    <source>
        <dbReference type="EMBL" id="SHG85211.1"/>
    </source>
</evidence>
<gene>
    <name evidence="2" type="ORF">SAMN05443575_2931</name>
</gene>
<dbReference type="InterPro" id="IPR011009">
    <property type="entry name" value="Kinase-like_dom_sf"/>
</dbReference>
<dbReference type="RefSeq" id="WP_073390982.1">
    <property type="nucleotide sequence ID" value="NZ_FQVU01000003.1"/>
</dbReference>
<organism evidence="2 3">
    <name type="scientific">Jatrophihabitans endophyticus</name>
    <dbReference type="NCBI Taxonomy" id="1206085"/>
    <lineage>
        <taxon>Bacteria</taxon>
        <taxon>Bacillati</taxon>
        <taxon>Actinomycetota</taxon>
        <taxon>Actinomycetes</taxon>
        <taxon>Jatrophihabitantales</taxon>
        <taxon>Jatrophihabitantaceae</taxon>
        <taxon>Jatrophihabitans</taxon>
    </lineage>
</organism>
<evidence type="ECO:0000256" key="1">
    <source>
        <dbReference type="SAM" id="MobiDB-lite"/>
    </source>
</evidence>
<keyword evidence="3" id="KW-1185">Reference proteome</keyword>
<dbReference type="STRING" id="1206085.SAMN05443575_2931"/>
<feature type="compositionally biased region" description="Gly residues" evidence="1">
    <location>
        <begin position="1"/>
        <end position="10"/>
    </location>
</feature>
<proteinExistence type="predicted"/>
<name>A0A1M5N6S5_9ACTN</name>
<dbReference type="AlphaFoldDB" id="A0A1M5N6S5"/>
<evidence type="ECO:0000313" key="3">
    <source>
        <dbReference type="Proteomes" id="UP000186132"/>
    </source>
</evidence>
<dbReference type="SUPFAM" id="SSF56112">
    <property type="entry name" value="Protein kinase-like (PK-like)"/>
    <property type="match status" value="1"/>
</dbReference>
<sequence>MTASGPGDGFPDGPEVELPRGDVTEGVVRIGDTVRRPHQPTSGAVAAYLAHLAAAGMSGVPRYLGRDDAGRDVLTYLAGDVPGDPVEPWAAADDVLPGVGRLLRRLHDASEGFVLPAVEPVPGRPTPRFPDGAPLIVSQRDVTPQNTVFRTGAAWGLVDFDLLGWTTRATDLVNTAMHWVPLSDPADRAPVYAGTDPGRRLRGLYDAYGRDVVDVELLLDAARLRFAGSAAVMRWNAEHLGGGWARMWDAGLGGVIERRIAWFATVREDLRRALR</sequence>
<dbReference type="OrthoDB" id="236897at2"/>
<dbReference type="Proteomes" id="UP000186132">
    <property type="component" value="Unassembled WGS sequence"/>
</dbReference>
<dbReference type="EMBL" id="FQVU01000003">
    <property type="protein sequence ID" value="SHG85211.1"/>
    <property type="molecule type" value="Genomic_DNA"/>
</dbReference>
<accession>A0A1M5N6S5</accession>
<reference evidence="2 3" key="1">
    <citation type="submission" date="2016-11" db="EMBL/GenBank/DDBJ databases">
        <authorList>
            <person name="Jaros S."/>
            <person name="Januszkiewicz K."/>
            <person name="Wedrychowicz H."/>
        </authorList>
    </citation>
    <scope>NUCLEOTIDE SEQUENCE [LARGE SCALE GENOMIC DNA]</scope>
    <source>
        <strain evidence="2 3">DSM 45627</strain>
    </source>
</reference>
<protein>
    <recommendedName>
        <fullName evidence="4">Phosphotransferase enzyme family protein</fullName>
    </recommendedName>
</protein>
<feature type="region of interest" description="Disordered" evidence="1">
    <location>
        <begin position="1"/>
        <end position="22"/>
    </location>
</feature>
<evidence type="ECO:0008006" key="4">
    <source>
        <dbReference type="Google" id="ProtNLM"/>
    </source>
</evidence>